<name>A0ABR7RR92_9PROT</name>
<dbReference type="InterPro" id="IPR003959">
    <property type="entry name" value="ATPase_AAA_core"/>
</dbReference>
<dbReference type="EMBL" id="JACTVA010000040">
    <property type="protein sequence ID" value="MBC9208858.1"/>
    <property type="molecule type" value="Genomic_DNA"/>
</dbReference>
<keyword evidence="6" id="KW-1185">Reference proteome</keyword>
<dbReference type="Pfam" id="PF22977">
    <property type="entry name" value="WHD"/>
    <property type="match status" value="1"/>
</dbReference>
<keyword evidence="2" id="KW-0547">Nucleotide-binding</keyword>
<dbReference type="InterPro" id="IPR027417">
    <property type="entry name" value="P-loop_NTPase"/>
</dbReference>
<dbReference type="InterPro" id="IPR003593">
    <property type="entry name" value="AAA+_ATPase"/>
</dbReference>
<evidence type="ECO:0000313" key="5">
    <source>
        <dbReference type="EMBL" id="MBC9208858.1"/>
    </source>
</evidence>
<protein>
    <submittedName>
        <fullName evidence="5">ATP-binding protein</fullName>
    </submittedName>
</protein>
<evidence type="ECO:0000313" key="6">
    <source>
        <dbReference type="Proteomes" id="UP000626026"/>
    </source>
</evidence>
<evidence type="ECO:0000259" key="4">
    <source>
        <dbReference type="SMART" id="SM00382"/>
    </source>
</evidence>
<dbReference type="Proteomes" id="UP000626026">
    <property type="component" value="Unassembled WGS sequence"/>
</dbReference>
<dbReference type="SMART" id="SM00382">
    <property type="entry name" value="AAA"/>
    <property type="match status" value="1"/>
</dbReference>
<dbReference type="RefSeq" id="WP_187786008.1">
    <property type="nucleotide sequence ID" value="NZ_JACTVA010000040.1"/>
</dbReference>
<dbReference type="SUPFAM" id="SSF52540">
    <property type="entry name" value="P-loop containing nucleoside triphosphate hydrolases"/>
    <property type="match status" value="1"/>
</dbReference>
<sequence length="622" mass="65600">MNIALVPSWEVRSRAALERALARLLARLRGQTVAAEAENGDGAGPDALAHLRTVFGLTSFEQDVLLLAAGPELDIGFAAACASLGGQGAPWPSFGLALAHLPDAHWGALAPSGPLRWWRLVEPGPGPLTTAALRVDECVLHGLAGIPQLDARLMGLVTPAGAVATPSPSQAPVVDALAAAWRTGRPVAMRAPADCGAVPVAEAAARSLGLELYQMRAAEIPAPPPERAALARLWSRQAALDGSALLVLVEETDTPEAERAAADLLGRIQGAVAAVAADALPVASGTQRLELQRPARAEQAALWSMAAPAAPAALHQHLAAQFDLGPEGIAAAATASADAAGLWASCRQQSGMRLEGLAERLSPEAGWDDLILPPAQEALLREIAGQVRGRAAVLEDWGFRARLRRGLGVAALFSGPSGTGKTLAAEVLANALELDLVRIDLSAVVSKYIGETEKNLRRIFDAAETGGAVLLFDEADALFGKRTEVKDSHDRYANIEVSYLLQRMETYRGLAILTSNMKEALDLAFLRRLAFVVDFPFPDVAERERLWRRAIPEAAPTEGLDYRRLAQLSLPGGHIRNVALGAAYLAADAGAPIGMAHLLHAARRECAKLERPLTAAEMEGWA</sequence>
<dbReference type="InterPro" id="IPR054472">
    <property type="entry name" value="WHD"/>
</dbReference>
<accession>A0ABR7RR92</accession>
<feature type="domain" description="AAA+ ATPase" evidence="4">
    <location>
        <begin position="407"/>
        <end position="539"/>
    </location>
</feature>
<dbReference type="CDD" id="cd19481">
    <property type="entry name" value="RecA-like_protease"/>
    <property type="match status" value="1"/>
</dbReference>
<proteinExistence type="inferred from homology"/>
<dbReference type="InterPro" id="IPR050221">
    <property type="entry name" value="26S_Proteasome_ATPase"/>
</dbReference>
<dbReference type="PANTHER" id="PTHR23073">
    <property type="entry name" value="26S PROTEASOME REGULATORY SUBUNIT"/>
    <property type="match status" value="1"/>
</dbReference>
<comment type="similarity">
    <text evidence="1">Belongs to the AAA ATPase family.</text>
</comment>
<dbReference type="GO" id="GO:0005524">
    <property type="term" value="F:ATP binding"/>
    <property type="evidence" value="ECO:0007669"/>
    <property type="project" value="UniProtKB-KW"/>
</dbReference>
<evidence type="ECO:0000256" key="1">
    <source>
        <dbReference type="ARBA" id="ARBA00006914"/>
    </source>
</evidence>
<comment type="caution">
    <text evidence="5">The sequence shown here is derived from an EMBL/GenBank/DDBJ whole genome shotgun (WGS) entry which is preliminary data.</text>
</comment>
<organism evidence="5 6">
    <name type="scientific">Teichococcus aerophilus</name>
    <dbReference type="NCBI Taxonomy" id="1224513"/>
    <lineage>
        <taxon>Bacteria</taxon>
        <taxon>Pseudomonadati</taxon>
        <taxon>Pseudomonadota</taxon>
        <taxon>Alphaproteobacteria</taxon>
        <taxon>Acetobacterales</taxon>
        <taxon>Roseomonadaceae</taxon>
        <taxon>Roseomonas</taxon>
    </lineage>
</organism>
<reference evidence="5 6" key="1">
    <citation type="journal article" date="2013" name="Int. J. Syst. Evol. Microbiol.">
        <title>Roseomonas aerophila sp. nov., isolated from air.</title>
        <authorList>
            <person name="Kim S.J."/>
            <person name="Weon H.Y."/>
            <person name="Ahn J.H."/>
            <person name="Hong S.B."/>
            <person name="Seok S.J."/>
            <person name="Whang K.S."/>
            <person name="Kwon S.W."/>
        </authorList>
    </citation>
    <scope>NUCLEOTIDE SEQUENCE [LARGE SCALE GENOMIC DNA]</scope>
    <source>
        <strain evidence="5 6">NBRC 108923</strain>
    </source>
</reference>
<dbReference type="Pfam" id="PF00004">
    <property type="entry name" value="AAA"/>
    <property type="match status" value="1"/>
</dbReference>
<evidence type="ECO:0000256" key="3">
    <source>
        <dbReference type="ARBA" id="ARBA00022840"/>
    </source>
</evidence>
<evidence type="ECO:0000256" key="2">
    <source>
        <dbReference type="ARBA" id="ARBA00022741"/>
    </source>
</evidence>
<keyword evidence="3 5" id="KW-0067">ATP-binding</keyword>
<gene>
    <name evidence="5" type="ORF">IBL26_18570</name>
</gene>
<dbReference type="Gene3D" id="3.40.50.300">
    <property type="entry name" value="P-loop containing nucleotide triphosphate hydrolases"/>
    <property type="match status" value="1"/>
</dbReference>